<dbReference type="InterPro" id="IPR025943">
    <property type="entry name" value="Sigma_54_int_dom_ATP-bd_2"/>
</dbReference>
<dbReference type="PRINTS" id="PR01590">
    <property type="entry name" value="HTHFIS"/>
</dbReference>
<proteinExistence type="predicted"/>
<protein>
    <submittedName>
        <fullName evidence="9">PAS domain S-box-containing protein</fullName>
    </submittedName>
</protein>
<evidence type="ECO:0000256" key="4">
    <source>
        <dbReference type="ARBA" id="ARBA00023125"/>
    </source>
</evidence>
<dbReference type="InterPro" id="IPR000014">
    <property type="entry name" value="PAS"/>
</dbReference>
<dbReference type="InterPro" id="IPR025662">
    <property type="entry name" value="Sigma_54_int_dom_ATP-bd_1"/>
</dbReference>
<dbReference type="InterPro" id="IPR036291">
    <property type="entry name" value="NAD(P)-bd_dom_sf"/>
</dbReference>
<dbReference type="Gene3D" id="3.30.450.20">
    <property type="entry name" value="PAS domain"/>
    <property type="match status" value="2"/>
</dbReference>
<keyword evidence="10" id="KW-1185">Reference proteome</keyword>
<evidence type="ECO:0000313" key="10">
    <source>
        <dbReference type="Proteomes" id="UP000604066"/>
    </source>
</evidence>
<evidence type="ECO:0000259" key="6">
    <source>
        <dbReference type="PROSITE" id="PS50045"/>
    </source>
</evidence>
<dbReference type="CDD" id="cd00130">
    <property type="entry name" value="PAS"/>
    <property type="match status" value="2"/>
</dbReference>
<dbReference type="PROSITE" id="PS50113">
    <property type="entry name" value="PAC"/>
    <property type="match status" value="1"/>
</dbReference>
<dbReference type="SUPFAM" id="SSF46689">
    <property type="entry name" value="Homeodomain-like"/>
    <property type="match status" value="1"/>
</dbReference>
<dbReference type="SMART" id="SM00091">
    <property type="entry name" value="PAS"/>
    <property type="match status" value="2"/>
</dbReference>
<organism evidence="9 10">
    <name type="scientific">Carboxydothermus ferrireducens DSM 11255</name>
    <dbReference type="NCBI Taxonomy" id="1119529"/>
    <lineage>
        <taxon>Bacteria</taxon>
        <taxon>Bacillati</taxon>
        <taxon>Bacillota</taxon>
        <taxon>Clostridia</taxon>
        <taxon>Thermoanaerobacterales</taxon>
        <taxon>Thermoanaerobacteraceae</taxon>
        <taxon>Carboxydothermus</taxon>
    </lineage>
</organism>
<dbReference type="Proteomes" id="UP000604066">
    <property type="component" value="Unassembled WGS sequence"/>
</dbReference>
<dbReference type="Pfam" id="PF25601">
    <property type="entry name" value="AAA_lid_14"/>
    <property type="match status" value="1"/>
</dbReference>
<dbReference type="NCBIfam" id="TIGR00229">
    <property type="entry name" value="sensory_box"/>
    <property type="match status" value="2"/>
</dbReference>
<gene>
    <name evidence="9" type="ORF">HDG70_000166</name>
</gene>
<evidence type="ECO:0000256" key="1">
    <source>
        <dbReference type="ARBA" id="ARBA00022741"/>
    </source>
</evidence>
<dbReference type="SUPFAM" id="SSF52540">
    <property type="entry name" value="P-loop containing nucleoside triphosphate hydrolases"/>
    <property type="match status" value="1"/>
</dbReference>
<dbReference type="Pfam" id="PF00989">
    <property type="entry name" value="PAS"/>
    <property type="match status" value="2"/>
</dbReference>
<dbReference type="InterPro" id="IPR000700">
    <property type="entry name" value="PAS-assoc_C"/>
</dbReference>
<dbReference type="SMART" id="SM00382">
    <property type="entry name" value="AAA"/>
    <property type="match status" value="1"/>
</dbReference>
<dbReference type="InterPro" id="IPR027417">
    <property type="entry name" value="P-loop_NTPase"/>
</dbReference>
<dbReference type="EMBL" id="JACCBS010000001">
    <property type="protein sequence ID" value="NYE56460.1"/>
    <property type="molecule type" value="Genomic_DNA"/>
</dbReference>
<dbReference type="InterPro" id="IPR013767">
    <property type="entry name" value="PAS_fold"/>
</dbReference>
<dbReference type="Pfam" id="PF02954">
    <property type="entry name" value="HTH_8"/>
    <property type="match status" value="1"/>
</dbReference>
<keyword evidence="5" id="KW-0804">Transcription</keyword>
<dbReference type="Gene3D" id="1.10.10.60">
    <property type="entry name" value="Homeodomain-like"/>
    <property type="match status" value="1"/>
</dbReference>
<dbReference type="InterPro" id="IPR025944">
    <property type="entry name" value="Sigma_54_int_dom_CS"/>
</dbReference>
<dbReference type="InterPro" id="IPR035965">
    <property type="entry name" value="PAS-like_dom_sf"/>
</dbReference>
<dbReference type="InterPro" id="IPR003593">
    <property type="entry name" value="AAA+_ATPase"/>
</dbReference>
<dbReference type="CDD" id="cd00009">
    <property type="entry name" value="AAA"/>
    <property type="match status" value="1"/>
</dbReference>
<evidence type="ECO:0000256" key="2">
    <source>
        <dbReference type="ARBA" id="ARBA00022840"/>
    </source>
</evidence>
<dbReference type="InterPro" id="IPR009057">
    <property type="entry name" value="Homeodomain-like_sf"/>
</dbReference>
<dbReference type="PROSITE" id="PS50045">
    <property type="entry name" value="SIGMA54_INTERACT_4"/>
    <property type="match status" value="1"/>
</dbReference>
<keyword evidence="3" id="KW-0805">Transcription regulation</keyword>
<evidence type="ECO:0000313" key="9">
    <source>
        <dbReference type="EMBL" id="NYE56460.1"/>
    </source>
</evidence>
<dbReference type="InterPro" id="IPR002078">
    <property type="entry name" value="Sigma_54_int"/>
</dbReference>
<keyword evidence="4" id="KW-0238">DNA-binding</keyword>
<keyword evidence="2" id="KW-0067">ATP-binding</keyword>
<dbReference type="PANTHER" id="PTHR32071:SF121">
    <property type="entry name" value="SIGMA L-DEPENDENT TRANSCRIPTIONAL REGULATOR YQIR-RELATED"/>
    <property type="match status" value="1"/>
</dbReference>
<feature type="domain" description="PAC" evidence="8">
    <location>
        <begin position="169"/>
        <end position="222"/>
    </location>
</feature>
<feature type="domain" description="Sigma-54 factor interaction" evidence="6">
    <location>
        <begin position="359"/>
        <end position="589"/>
    </location>
</feature>
<dbReference type="PANTHER" id="PTHR32071">
    <property type="entry name" value="TRANSCRIPTIONAL REGULATORY PROTEIN"/>
    <property type="match status" value="1"/>
</dbReference>
<dbReference type="PROSITE" id="PS00688">
    <property type="entry name" value="SIGMA54_INTERACT_3"/>
    <property type="match status" value="1"/>
</dbReference>
<dbReference type="SUPFAM" id="SSF55785">
    <property type="entry name" value="PYP-like sensor domain (PAS domain)"/>
    <property type="match status" value="2"/>
</dbReference>
<dbReference type="Gene3D" id="1.10.8.60">
    <property type="match status" value="1"/>
</dbReference>
<name>A0ABX2R5V3_9THEO</name>
<accession>A0ABX2R5V3</accession>
<dbReference type="InterPro" id="IPR058031">
    <property type="entry name" value="AAA_lid_NorR"/>
</dbReference>
<dbReference type="SUPFAM" id="SSF51735">
    <property type="entry name" value="NAD(P)-binding Rossmann-fold domains"/>
    <property type="match status" value="1"/>
</dbReference>
<evidence type="ECO:0000259" key="7">
    <source>
        <dbReference type="PROSITE" id="PS50112"/>
    </source>
</evidence>
<feature type="domain" description="PAS" evidence="7">
    <location>
        <begin position="108"/>
        <end position="156"/>
    </location>
</feature>
<comment type="caution">
    <text evidence="9">The sequence shown here is derived from an EMBL/GenBank/DDBJ whole genome shotgun (WGS) entry which is preliminary data.</text>
</comment>
<dbReference type="Gene3D" id="3.40.50.300">
    <property type="entry name" value="P-loop containing nucleotide triphosphate hydrolases"/>
    <property type="match status" value="1"/>
</dbReference>
<sequence length="673" mass="74810">MEAIKILLLGLGQGGTRFLKILGKKSNLKLMAVEKNPEALGVKIAKDLNIPVFSTLEEGLTKAPNLIIDTTGDPQIEKTLKNLKENIPYLSGYIAKLFISLADELFYQEKELEAIINSAHDGLIAVNREGIITWFNSAAEKITGINRNQALGKYVVDAIPNTRLHVILKTGKAEINQFQDLGQAKIITSRIPLFNEFGEVIGAFAIFKDITDMQKLAEELTNLQEIKTLLTSIIDCTQDAISVVDERGYGLLINKAYSELTGLTEKDVIGKPATVDIAEGESVHFRVLQEKRPIKNITMKVGPLKKEVVVNAAPLIVDGTLKGSVAVIHDVSELKRLTEEIDRLKRSLASSARYTFDDIIGEHPLLISAIELAKLAAQTSATVLLRGESGTGKELFAHAIHNQSPRAKKPFIRINCAALTESLLESELFGYEEGAFTGAKKGGKKGVFEEANGGTLFLDEITTLSSNLQAKLLRVLQEKEIVRVGGNQPIPVDVRIIAATNLNLEEAVKNKTFREDLYYRINVIPINLPALRERKTDIPALARAIVQKLNREYGRNIKFIDPEVFRYLMSYSWPGNIRELENYLGRAMLKVSLAENRLGPEHLPKLFEETPQTSFSKTQSSDLNLKKLTREFEKSVVKEALEKAKYNKTKAAQLLGITPRSLYNKLKEFDLLL</sequence>
<dbReference type="RefSeq" id="WP_028051356.1">
    <property type="nucleotide sequence ID" value="NZ_ATYG01000001.1"/>
</dbReference>
<keyword evidence="1" id="KW-0547">Nucleotide-binding</keyword>
<dbReference type="PROSITE" id="PS50112">
    <property type="entry name" value="PAS"/>
    <property type="match status" value="2"/>
</dbReference>
<evidence type="ECO:0000256" key="3">
    <source>
        <dbReference type="ARBA" id="ARBA00023015"/>
    </source>
</evidence>
<dbReference type="PROSITE" id="PS00675">
    <property type="entry name" value="SIGMA54_INTERACT_1"/>
    <property type="match status" value="1"/>
</dbReference>
<evidence type="ECO:0000259" key="8">
    <source>
        <dbReference type="PROSITE" id="PS50113"/>
    </source>
</evidence>
<evidence type="ECO:0000256" key="5">
    <source>
        <dbReference type="ARBA" id="ARBA00023163"/>
    </source>
</evidence>
<dbReference type="InterPro" id="IPR002197">
    <property type="entry name" value="HTH_Fis"/>
</dbReference>
<feature type="domain" description="PAS" evidence="7">
    <location>
        <begin position="226"/>
        <end position="282"/>
    </location>
</feature>
<dbReference type="Pfam" id="PF00158">
    <property type="entry name" value="Sigma54_activat"/>
    <property type="match status" value="1"/>
</dbReference>
<reference evidence="9 10" key="1">
    <citation type="submission" date="2020-07" db="EMBL/GenBank/DDBJ databases">
        <title>Genomic Encyclopedia of Type Strains, Phase III (KMG-III): the genomes of soil and plant-associated and newly described type strains.</title>
        <authorList>
            <person name="Whitman W."/>
        </authorList>
    </citation>
    <scope>NUCLEOTIDE SEQUENCE [LARGE SCALE GENOMIC DNA]</scope>
    <source>
        <strain evidence="9 10">DSM 11255</strain>
    </source>
</reference>
<dbReference type="PROSITE" id="PS00676">
    <property type="entry name" value="SIGMA54_INTERACT_2"/>
    <property type="match status" value="1"/>
</dbReference>